<dbReference type="Proteomes" id="UP000824988">
    <property type="component" value="Chromosome"/>
</dbReference>
<proteinExistence type="predicted"/>
<gene>
    <name evidence="2" type="ORF">MoryE10_33250</name>
</gene>
<reference evidence="2" key="1">
    <citation type="submission" date="2019-06" db="EMBL/GenBank/DDBJ databases">
        <title>Complete genome sequence of Methylogaea oryzae strain JCM16910.</title>
        <authorList>
            <person name="Asakawa S."/>
        </authorList>
    </citation>
    <scope>NUCLEOTIDE SEQUENCE</scope>
    <source>
        <strain evidence="2">E10</strain>
    </source>
</reference>
<feature type="transmembrane region" description="Helical" evidence="1">
    <location>
        <begin position="37"/>
        <end position="59"/>
    </location>
</feature>
<accession>A0A8D5ALD1</accession>
<feature type="transmembrane region" description="Helical" evidence="1">
    <location>
        <begin position="208"/>
        <end position="226"/>
    </location>
</feature>
<dbReference type="PANTHER" id="PTHR40115:SF1">
    <property type="entry name" value="INNER MEMBRANE PROTEIN WITH PEPSY TM HELIX"/>
    <property type="match status" value="1"/>
</dbReference>
<evidence type="ECO:0000256" key="1">
    <source>
        <dbReference type="SAM" id="Phobius"/>
    </source>
</evidence>
<dbReference type="InterPro" id="IPR032307">
    <property type="entry name" value="PepSY_TM-like_2"/>
</dbReference>
<evidence type="ECO:0008006" key="4">
    <source>
        <dbReference type="Google" id="ProtNLM"/>
    </source>
</evidence>
<evidence type="ECO:0000313" key="3">
    <source>
        <dbReference type="Proteomes" id="UP000824988"/>
    </source>
</evidence>
<dbReference type="AlphaFoldDB" id="A0A8D5ALD1"/>
<keyword evidence="3" id="KW-1185">Reference proteome</keyword>
<evidence type="ECO:0000313" key="2">
    <source>
        <dbReference type="EMBL" id="BBL72719.1"/>
    </source>
</evidence>
<dbReference type="Pfam" id="PF16357">
    <property type="entry name" value="PepSY_TM_like_2"/>
    <property type="match status" value="1"/>
</dbReference>
<dbReference type="KEGG" id="moz:MoryE10_33250"/>
<name>A0A8D5ALD1_9GAMM</name>
<dbReference type="RefSeq" id="WP_221047724.1">
    <property type="nucleotide sequence ID" value="NZ_AP019782.1"/>
</dbReference>
<keyword evidence="1" id="KW-0812">Transmembrane</keyword>
<protein>
    <recommendedName>
        <fullName evidence="4">Peptidase</fullName>
    </recommendedName>
</protein>
<organism evidence="2 3">
    <name type="scientific">Methylogaea oryzae</name>
    <dbReference type="NCBI Taxonomy" id="1295382"/>
    <lineage>
        <taxon>Bacteria</taxon>
        <taxon>Pseudomonadati</taxon>
        <taxon>Pseudomonadota</taxon>
        <taxon>Gammaproteobacteria</taxon>
        <taxon>Methylococcales</taxon>
        <taxon>Methylococcaceae</taxon>
        <taxon>Methylogaea</taxon>
    </lineage>
</organism>
<feature type="transmembrane region" description="Helical" evidence="1">
    <location>
        <begin position="176"/>
        <end position="201"/>
    </location>
</feature>
<dbReference type="PANTHER" id="PTHR40115">
    <property type="entry name" value="INNER MEMBRANE PROTEIN WITH PEPSY TM HELIX"/>
    <property type="match status" value="1"/>
</dbReference>
<keyword evidence="1" id="KW-1133">Transmembrane helix</keyword>
<keyword evidence="1" id="KW-0472">Membrane</keyword>
<sequence>MQIKNPSVPPQRKSAGGYLFLPQRLSRGAFLKWLRRIHAWCGLWGAVLGLLFGLTGILLNHRTVLPIHAAQWNRNSIELSLPQPAPADADALGRWLQQALELKHPPQRVRVEPAKPLPWGGGKLTQPARWTVNFAGPGYGVEAEYFLGNATVGVTRRDGNAFALLTSLHTGMGAGVGWVLLADSIAGSLIVLSLTGTLLWTRMHGRRLLAAGLALGSLGSGVWLAFG</sequence>
<dbReference type="EMBL" id="AP019782">
    <property type="protein sequence ID" value="BBL72719.1"/>
    <property type="molecule type" value="Genomic_DNA"/>
</dbReference>